<dbReference type="PIRSF" id="PIRSF000114">
    <property type="entry name" value="Glycerol-3-P_dh"/>
    <property type="match status" value="1"/>
</dbReference>
<dbReference type="Gene3D" id="1.10.1040.10">
    <property type="entry name" value="N-(1-d-carboxylethyl)-l-norvaline Dehydrogenase, domain 2"/>
    <property type="match status" value="1"/>
</dbReference>
<dbReference type="Proteomes" id="UP001379533">
    <property type="component" value="Chromosome"/>
</dbReference>
<evidence type="ECO:0000256" key="4">
    <source>
        <dbReference type="ARBA" id="ARBA00023098"/>
    </source>
</evidence>
<dbReference type="Gene3D" id="3.40.50.720">
    <property type="entry name" value="NAD(P)-binding Rossmann-like Domain"/>
    <property type="match status" value="1"/>
</dbReference>
<evidence type="ECO:0000313" key="12">
    <source>
        <dbReference type="Proteomes" id="UP001379533"/>
    </source>
</evidence>
<dbReference type="InterPro" id="IPR011128">
    <property type="entry name" value="G3P_DH_NAD-dep_N"/>
</dbReference>
<dbReference type="EMBL" id="CP089982">
    <property type="protein sequence ID" value="WXA96873.1"/>
    <property type="molecule type" value="Genomic_DNA"/>
</dbReference>
<comment type="catalytic activity">
    <reaction evidence="8">
        <text>sn-glycerol 3-phosphate + NADP(+) = dihydroxyacetone phosphate + NADPH + H(+)</text>
        <dbReference type="Rhea" id="RHEA:11096"/>
        <dbReference type="ChEBI" id="CHEBI:15378"/>
        <dbReference type="ChEBI" id="CHEBI:57597"/>
        <dbReference type="ChEBI" id="CHEBI:57642"/>
        <dbReference type="ChEBI" id="CHEBI:57783"/>
        <dbReference type="ChEBI" id="CHEBI:58349"/>
        <dbReference type="EC" id="1.1.1.94"/>
    </reaction>
</comment>
<dbReference type="InterPro" id="IPR006109">
    <property type="entry name" value="G3P_DH_NAD-dep_C"/>
</dbReference>
<evidence type="ECO:0000256" key="7">
    <source>
        <dbReference type="RuleBase" id="RU000437"/>
    </source>
</evidence>
<dbReference type="SUPFAM" id="SSF48179">
    <property type="entry name" value="6-phosphogluconate dehydrogenase C-terminal domain-like"/>
    <property type="match status" value="1"/>
</dbReference>
<dbReference type="Pfam" id="PF01210">
    <property type="entry name" value="NAD_Gly3P_dh_N"/>
    <property type="match status" value="1"/>
</dbReference>
<evidence type="ECO:0000256" key="5">
    <source>
        <dbReference type="ARBA" id="ARBA00023209"/>
    </source>
</evidence>
<protein>
    <recommendedName>
        <fullName evidence="8">Glycerol-3-phosphate dehydrogenase</fullName>
        <ecNumber evidence="8">1.1.1.94</ecNumber>
    </recommendedName>
</protein>
<keyword evidence="5" id="KW-0594">Phospholipid biosynthesis</keyword>
<evidence type="ECO:0000256" key="2">
    <source>
        <dbReference type="ARBA" id="ARBA00022516"/>
    </source>
</evidence>
<dbReference type="RefSeq" id="WP_394847488.1">
    <property type="nucleotide sequence ID" value="NZ_CP089982.1"/>
</dbReference>
<evidence type="ECO:0000259" key="9">
    <source>
        <dbReference type="Pfam" id="PF01210"/>
    </source>
</evidence>
<evidence type="ECO:0000256" key="6">
    <source>
        <dbReference type="ARBA" id="ARBA00023264"/>
    </source>
</evidence>
<sequence length="316" mass="32807">MYLAHVGVVGGGPWGLSLAAAAARAGTKALIQSRRDLSSTLPAGVEQVGNMEELAQRARLLVLAVPSETAADVARQLGDHVDGRHLVVHAIRGLAGESLDPISRVVRRETPARRIGALSGPALAEELRDGKPCALICGSAYPEVNAALLAAFASPSLRIYETPDLIGLEWASALVGCLAIGVGYAQAVGVSAGLVATFISRSVEEASRIAAAAGGKERTLLGLAGYGDLLASVAQEARPEVVVGRAFARGLTAEQAVAEAKLRVEAIELIPRIAQWAAVRGVRIPIFKGLSKGMLAGRTAEDLVRELMAQPVQKLS</sequence>
<reference evidence="11 12" key="1">
    <citation type="submission" date="2021-12" db="EMBL/GenBank/DDBJ databases">
        <title>Discovery of the Pendulisporaceae a myxobacterial family with distinct sporulation behavior and unique specialized metabolism.</title>
        <authorList>
            <person name="Garcia R."/>
            <person name="Popoff A."/>
            <person name="Bader C.D."/>
            <person name="Loehr J."/>
            <person name="Walesch S."/>
            <person name="Walt C."/>
            <person name="Boldt J."/>
            <person name="Bunk B."/>
            <person name="Haeckl F.J.F.P.J."/>
            <person name="Gunesch A.P."/>
            <person name="Birkelbach J."/>
            <person name="Nuebel U."/>
            <person name="Pietschmann T."/>
            <person name="Bach T."/>
            <person name="Mueller R."/>
        </authorList>
    </citation>
    <scope>NUCLEOTIDE SEQUENCE [LARGE SCALE GENOMIC DNA]</scope>
    <source>
        <strain evidence="11 12">MSr12523</strain>
    </source>
</reference>
<keyword evidence="12" id="KW-1185">Reference proteome</keyword>
<keyword evidence="7" id="KW-0520">NAD</keyword>
<organism evidence="11 12">
    <name type="scientific">Pendulispora brunnea</name>
    <dbReference type="NCBI Taxonomy" id="2905690"/>
    <lineage>
        <taxon>Bacteria</taxon>
        <taxon>Pseudomonadati</taxon>
        <taxon>Myxococcota</taxon>
        <taxon>Myxococcia</taxon>
        <taxon>Myxococcales</taxon>
        <taxon>Sorangiineae</taxon>
        <taxon>Pendulisporaceae</taxon>
        <taxon>Pendulispora</taxon>
    </lineage>
</organism>
<dbReference type="InterPro" id="IPR036291">
    <property type="entry name" value="NAD(P)-bd_dom_sf"/>
</dbReference>
<dbReference type="SUPFAM" id="SSF51735">
    <property type="entry name" value="NAD(P)-binding Rossmann-fold domains"/>
    <property type="match status" value="1"/>
</dbReference>
<accession>A0ABZ2KE09</accession>
<evidence type="ECO:0000256" key="1">
    <source>
        <dbReference type="ARBA" id="ARBA00011009"/>
    </source>
</evidence>
<feature type="domain" description="Glycerol-3-phosphate dehydrogenase NAD-dependent C-terminal" evidence="10">
    <location>
        <begin position="164"/>
        <end position="302"/>
    </location>
</feature>
<dbReference type="PANTHER" id="PTHR11728:SF1">
    <property type="entry name" value="GLYCEROL-3-PHOSPHATE DEHYDROGENASE [NAD(+)] 2, CHLOROPLASTIC"/>
    <property type="match status" value="1"/>
</dbReference>
<evidence type="ECO:0000313" key="11">
    <source>
        <dbReference type="EMBL" id="WXA96873.1"/>
    </source>
</evidence>
<dbReference type="PANTHER" id="PTHR11728">
    <property type="entry name" value="GLYCEROL-3-PHOSPHATE DEHYDROGENASE"/>
    <property type="match status" value="1"/>
</dbReference>
<comment type="similarity">
    <text evidence="1 7">Belongs to the NAD-dependent glycerol-3-phosphate dehydrogenase family.</text>
</comment>
<keyword evidence="6" id="KW-1208">Phospholipid metabolism</keyword>
<evidence type="ECO:0000256" key="3">
    <source>
        <dbReference type="ARBA" id="ARBA00023002"/>
    </source>
</evidence>
<dbReference type="EC" id="1.1.1.94" evidence="8"/>
<dbReference type="InterPro" id="IPR006168">
    <property type="entry name" value="G3P_DH_NAD-dep"/>
</dbReference>
<proteinExistence type="inferred from homology"/>
<evidence type="ECO:0000256" key="8">
    <source>
        <dbReference type="RuleBase" id="RU000439"/>
    </source>
</evidence>
<keyword evidence="3 7" id="KW-0560">Oxidoreductase</keyword>
<dbReference type="InterPro" id="IPR008927">
    <property type="entry name" value="6-PGluconate_DH-like_C_sf"/>
</dbReference>
<gene>
    <name evidence="11" type="ORF">LZC95_08490</name>
</gene>
<evidence type="ECO:0000259" key="10">
    <source>
        <dbReference type="Pfam" id="PF07479"/>
    </source>
</evidence>
<name>A0ABZ2KE09_9BACT</name>
<dbReference type="PRINTS" id="PR00077">
    <property type="entry name" value="GPDHDRGNASE"/>
</dbReference>
<dbReference type="Pfam" id="PF07479">
    <property type="entry name" value="NAD_Gly3P_dh_C"/>
    <property type="match status" value="1"/>
</dbReference>
<keyword evidence="2" id="KW-0444">Lipid biosynthesis</keyword>
<dbReference type="InterPro" id="IPR013328">
    <property type="entry name" value="6PGD_dom2"/>
</dbReference>
<keyword evidence="4" id="KW-0443">Lipid metabolism</keyword>
<feature type="domain" description="Glycerol-3-phosphate dehydrogenase NAD-dependent N-terminal" evidence="9">
    <location>
        <begin position="6"/>
        <end position="140"/>
    </location>
</feature>